<dbReference type="KEGG" id="nja:NSJP_3966"/>
<dbReference type="AlphaFoldDB" id="A0A1W1IBI8"/>
<evidence type="ECO:0000313" key="2">
    <source>
        <dbReference type="Proteomes" id="UP000192042"/>
    </source>
</evidence>
<accession>A0A1W1IBI8</accession>
<evidence type="ECO:0000313" key="1">
    <source>
        <dbReference type="EMBL" id="SLM50133.1"/>
    </source>
</evidence>
<gene>
    <name evidence="1" type="ORF">NSJP_3966</name>
</gene>
<dbReference type="Proteomes" id="UP000192042">
    <property type="component" value="Chromosome I"/>
</dbReference>
<dbReference type="EMBL" id="LT828648">
    <property type="protein sequence ID" value="SLM50133.1"/>
    <property type="molecule type" value="Genomic_DNA"/>
</dbReference>
<protein>
    <submittedName>
        <fullName evidence="1">Uncharacterized protein</fullName>
    </submittedName>
</protein>
<reference evidence="1 2" key="1">
    <citation type="submission" date="2017-03" db="EMBL/GenBank/DDBJ databases">
        <authorList>
            <person name="Afonso C.L."/>
            <person name="Miller P.J."/>
            <person name="Scott M.A."/>
            <person name="Spackman E."/>
            <person name="Goraichik I."/>
            <person name="Dimitrov K.M."/>
            <person name="Suarez D.L."/>
            <person name="Swayne D.E."/>
        </authorList>
    </citation>
    <scope>NUCLEOTIDE SEQUENCE [LARGE SCALE GENOMIC DNA]</scope>
    <source>
        <strain evidence="1">Genome sequencing of Nitrospira japonica strain NJ11</strain>
    </source>
</reference>
<name>A0A1W1IBI8_9BACT</name>
<proteinExistence type="predicted"/>
<keyword evidence="2" id="KW-1185">Reference proteome</keyword>
<organism evidence="1 2">
    <name type="scientific">Nitrospira japonica</name>
    <dbReference type="NCBI Taxonomy" id="1325564"/>
    <lineage>
        <taxon>Bacteria</taxon>
        <taxon>Pseudomonadati</taxon>
        <taxon>Nitrospirota</taxon>
        <taxon>Nitrospiria</taxon>
        <taxon>Nitrospirales</taxon>
        <taxon>Nitrospiraceae</taxon>
        <taxon>Nitrospira</taxon>
    </lineage>
</organism>
<sequence>MSFYAHSSRQHGWPQIGESFALCLLTVLEMKKPNATPTGDLGLCTQSALASATTTSRHVAYTAMNLIISISTRFSKAPSSRGRQT</sequence>